<dbReference type="InterPro" id="IPR050271">
    <property type="entry name" value="UDP-glycosyltransferase"/>
</dbReference>
<dbReference type="EMBL" id="CADEPM010000001">
    <property type="protein sequence ID" value="CAB3396949.1"/>
    <property type="molecule type" value="Genomic_DNA"/>
</dbReference>
<dbReference type="CDD" id="cd03784">
    <property type="entry name" value="GT1_Gtf-like"/>
    <property type="match status" value="1"/>
</dbReference>
<evidence type="ECO:0000256" key="10">
    <source>
        <dbReference type="ARBA" id="ARBA00047475"/>
    </source>
</evidence>
<name>A0A8S1EH17_9PELO</name>
<organism evidence="13 14">
    <name type="scientific">Caenorhabditis bovis</name>
    <dbReference type="NCBI Taxonomy" id="2654633"/>
    <lineage>
        <taxon>Eukaryota</taxon>
        <taxon>Metazoa</taxon>
        <taxon>Ecdysozoa</taxon>
        <taxon>Nematoda</taxon>
        <taxon>Chromadorea</taxon>
        <taxon>Rhabditida</taxon>
        <taxon>Rhabditina</taxon>
        <taxon>Rhabditomorpha</taxon>
        <taxon>Rhabditoidea</taxon>
        <taxon>Rhabditidae</taxon>
        <taxon>Peloderinae</taxon>
        <taxon>Caenorhabditis</taxon>
    </lineage>
</organism>
<dbReference type="Gene3D" id="3.40.50.2000">
    <property type="entry name" value="Glycogen Phosphorylase B"/>
    <property type="match status" value="1"/>
</dbReference>
<evidence type="ECO:0000256" key="5">
    <source>
        <dbReference type="ARBA" id="ARBA00022679"/>
    </source>
</evidence>
<feature type="signal peptide" evidence="12">
    <location>
        <begin position="1"/>
        <end position="22"/>
    </location>
</feature>
<evidence type="ECO:0000256" key="8">
    <source>
        <dbReference type="ARBA" id="ARBA00022989"/>
    </source>
</evidence>
<evidence type="ECO:0000256" key="6">
    <source>
        <dbReference type="ARBA" id="ARBA00022692"/>
    </source>
</evidence>
<dbReference type="SUPFAM" id="SSF53756">
    <property type="entry name" value="UDP-Glycosyltransferase/glycogen phosphorylase"/>
    <property type="match status" value="1"/>
</dbReference>
<proteinExistence type="inferred from homology"/>
<protein>
    <recommendedName>
        <fullName evidence="3">glucuronosyltransferase</fullName>
        <ecNumber evidence="3">2.4.1.17</ecNumber>
    </recommendedName>
</protein>
<keyword evidence="9 11" id="KW-0472">Membrane</keyword>
<keyword evidence="8 11" id="KW-1133">Transmembrane helix</keyword>
<feature type="transmembrane region" description="Helical" evidence="11">
    <location>
        <begin position="473"/>
        <end position="495"/>
    </location>
</feature>
<dbReference type="GO" id="GO:0015020">
    <property type="term" value="F:glucuronosyltransferase activity"/>
    <property type="evidence" value="ECO:0007669"/>
    <property type="project" value="UniProtKB-EC"/>
</dbReference>
<reference evidence="13 14" key="1">
    <citation type="submission" date="2020-04" db="EMBL/GenBank/DDBJ databases">
        <authorList>
            <person name="Laetsch R D."/>
            <person name="Stevens L."/>
            <person name="Kumar S."/>
            <person name="Blaxter L. M."/>
        </authorList>
    </citation>
    <scope>NUCLEOTIDE SEQUENCE [LARGE SCALE GENOMIC DNA]</scope>
</reference>
<evidence type="ECO:0000256" key="7">
    <source>
        <dbReference type="ARBA" id="ARBA00022729"/>
    </source>
</evidence>
<dbReference type="OrthoDB" id="5818197at2759"/>
<sequence>MRSPRAHLLLFVLSCALRANSAFNILVYSPRMMQSHVNFIAEIANVLAKHGHFVTVIDSVLRDNIGNALSKDVQNVVTVSTSREVTNILDSNDSLPEFLWRSRLSPDDQRVLMEKLGIIHREQCVHLLKNTNTIQQLKKHTFDFAIHEVFDVCGLGIFEALGIKKSIIASSTVIIDIVSLVLGITHPINHISLLSDYGSEIGILNVRRSLQFTEAMTNFYYVQKDVETMRRTNLLYTNSNPFSDAKRPWSRHTFEIGGIAFRQPSVVPQEYIDLIYNRKTVVLVSFGTAAPSFKMPNNIKTSLIKAMKLMPDVLFIWKYEDDDEITQMDIKNVVFKPFIPQIDLLETGMISLFITHGGQNSLLESFKTATKTLVVSLFGDQHRNSHAALEAGLIDVLPKKDLANPKKVLAAIRKCLFDNEKDDMKLRRIAESLRDAKNKSEELLLHTIEMTYSIRDPPDFSNYPKYMSPATLLALYDCFAIAGILSVTVFVILKLRQEANENEKMKKNN</sequence>
<dbReference type="EC" id="2.4.1.17" evidence="3"/>
<dbReference type="PANTHER" id="PTHR48043">
    <property type="entry name" value="EG:EG0003.4 PROTEIN-RELATED"/>
    <property type="match status" value="1"/>
</dbReference>
<comment type="similarity">
    <text evidence="2">Belongs to the UDP-glycosyltransferase family.</text>
</comment>
<keyword evidence="6 11" id="KW-0812">Transmembrane</keyword>
<comment type="subcellular location">
    <subcellularLocation>
        <location evidence="1">Membrane</location>
        <topology evidence="1">Single-pass membrane protein</topology>
    </subcellularLocation>
</comment>
<dbReference type="PANTHER" id="PTHR48043:SF34">
    <property type="entry name" value="UDP-GLUCURONOSYLTRANSFERASE UGT-55-RELATED"/>
    <property type="match status" value="1"/>
</dbReference>
<evidence type="ECO:0000256" key="9">
    <source>
        <dbReference type="ARBA" id="ARBA00023136"/>
    </source>
</evidence>
<accession>A0A8S1EH17</accession>
<evidence type="ECO:0000256" key="4">
    <source>
        <dbReference type="ARBA" id="ARBA00022676"/>
    </source>
</evidence>
<evidence type="ECO:0000256" key="12">
    <source>
        <dbReference type="SAM" id="SignalP"/>
    </source>
</evidence>
<evidence type="ECO:0000256" key="2">
    <source>
        <dbReference type="ARBA" id="ARBA00009995"/>
    </source>
</evidence>
<comment type="caution">
    <text evidence="13">The sequence shown here is derived from an EMBL/GenBank/DDBJ whole genome shotgun (WGS) entry which is preliminary data.</text>
</comment>
<comment type="catalytic activity">
    <reaction evidence="10">
        <text>glucuronate acceptor + UDP-alpha-D-glucuronate = acceptor beta-D-glucuronoside + UDP + H(+)</text>
        <dbReference type="Rhea" id="RHEA:21032"/>
        <dbReference type="ChEBI" id="CHEBI:15378"/>
        <dbReference type="ChEBI" id="CHEBI:58052"/>
        <dbReference type="ChEBI" id="CHEBI:58223"/>
        <dbReference type="ChEBI" id="CHEBI:132367"/>
        <dbReference type="ChEBI" id="CHEBI:132368"/>
        <dbReference type="EC" id="2.4.1.17"/>
    </reaction>
</comment>
<evidence type="ECO:0000256" key="1">
    <source>
        <dbReference type="ARBA" id="ARBA00004167"/>
    </source>
</evidence>
<keyword evidence="5" id="KW-0808">Transferase</keyword>
<keyword evidence="4" id="KW-0328">Glycosyltransferase</keyword>
<dbReference type="InterPro" id="IPR002213">
    <property type="entry name" value="UDP_glucos_trans"/>
</dbReference>
<evidence type="ECO:0000256" key="11">
    <source>
        <dbReference type="SAM" id="Phobius"/>
    </source>
</evidence>
<dbReference type="FunFam" id="3.40.50.2000:FF:000038">
    <property type="entry name" value="UDP-GlucuronosylTransferase"/>
    <property type="match status" value="1"/>
</dbReference>
<evidence type="ECO:0000313" key="13">
    <source>
        <dbReference type="EMBL" id="CAB3396949.1"/>
    </source>
</evidence>
<dbReference type="Pfam" id="PF00201">
    <property type="entry name" value="UDPGT"/>
    <property type="match status" value="1"/>
</dbReference>
<evidence type="ECO:0000256" key="3">
    <source>
        <dbReference type="ARBA" id="ARBA00012544"/>
    </source>
</evidence>
<dbReference type="GO" id="GO:0016020">
    <property type="term" value="C:membrane"/>
    <property type="evidence" value="ECO:0007669"/>
    <property type="project" value="UniProtKB-SubCell"/>
</dbReference>
<keyword evidence="14" id="KW-1185">Reference proteome</keyword>
<gene>
    <name evidence="13" type="ORF">CBOVIS_LOCUS433</name>
</gene>
<keyword evidence="7 12" id="KW-0732">Signal</keyword>
<dbReference type="AlphaFoldDB" id="A0A8S1EH17"/>
<evidence type="ECO:0000313" key="14">
    <source>
        <dbReference type="Proteomes" id="UP000494206"/>
    </source>
</evidence>
<feature type="chain" id="PRO_5035792841" description="glucuronosyltransferase" evidence="12">
    <location>
        <begin position="23"/>
        <end position="509"/>
    </location>
</feature>
<dbReference type="Proteomes" id="UP000494206">
    <property type="component" value="Unassembled WGS sequence"/>
</dbReference>